<dbReference type="Proteomes" id="UP001241377">
    <property type="component" value="Unassembled WGS sequence"/>
</dbReference>
<keyword evidence="2" id="KW-1185">Reference proteome</keyword>
<evidence type="ECO:0000313" key="2">
    <source>
        <dbReference type="Proteomes" id="UP001241377"/>
    </source>
</evidence>
<protein>
    <submittedName>
        <fullName evidence="1">Uncharacterized protein</fullName>
    </submittedName>
</protein>
<sequence length="957" mass="110829">MLNYDDSDATLCGFYGIRTLDPRTSADLQSRGLVNDDDVDLVSPEINFKRLTDIVNDNTGHVSNVEYAFGSEDVEDPFRGRGTNVVEELLRRHIVELPDDPMVKKFLISSQKFDSQVFLTTVHSDSSVEQLMQLLQFLERDIQNQTAQLRQVIDENYIKFVDCKRTIDDILFEFKSSKTYAQQERDSSKVYNPLRQRKLQQSESLAAELEESLQNINIASNLMIGPIIESKNKESKLNKVIEFIRTHSFFFDLPSNLIRYLAEHNHDQFIDDYQRFLKEKEEYLAAQNYKHKSAISRPDGEYKDEYQKSQAIINTILLRVFAEIDNIVNEFRKKAYKDLLSMDYEVSTSKYRSKNASNAKFMTLVDKIQLLDSTPSTSPISEFLHTQLDNLSRDFTYQSTKFESKFNGMQSKLGHYMSSLPRCRDGGSQIRFIADKYTSVEAYLRASSNSASLTDNEKDKIILEVFESSDNLDLSIVSETWLVLVNFMSYIDDFLSRNVSKFVTNYAHYHKELASQDHNQELWKLFSQIILDITSNLLALFKDDAAGNQLESAPESYSLFLPHHTNSLSALHYLSILSSKLDEIFTRMGAQVATVGNVSKNVDTNKLIKSLRSSSASITQKLVEAVCSVWINDCSQFYDLEEWQEVHPKNEGGRNGMDSTYTRTMNILEGYEVFVLNKLAKLVFSTSQEDKVRIVAAHPSKRILMSIEIQFMRSLKNLVDSIMKRYTIEKSSEQNTRMKELGLYKILTMNNYDKVSRLIYPRLILVFDKLFDRDLLQQNLKLYVDIDKAGLTILDDFLNEEKHWIESKVNKHFQKIMTFLPTSNSLRVDSFIYEVLVHLVKLVHFVKPITAPDVFVSIMNELQTSFLKMLLECLRAHSHIDNLQGYIGNFKMDVNFFVEVFEGSNYLRLNDISMSTVEITLQMLNEIERETTYSDRQFDDILMKNLKDSEYEFDCFL</sequence>
<comment type="caution">
    <text evidence="1">The sequence shown here is derived from an EMBL/GenBank/DDBJ whole genome shotgun (WGS) entry which is preliminary data.</text>
</comment>
<accession>A0ACC2VC44</accession>
<organism evidence="1 2">
    <name type="scientific">Naganishia cerealis</name>
    <dbReference type="NCBI Taxonomy" id="610337"/>
    <lineage>
        <taxon>Eukaryota</taxon>
        <taxon>Fungi</taxon>
        <taxon>Dikarya</taxon>
        <taxon>Basidiomycota</taxon>
        <taxon>Agaricomycotina</taxon>
        <taxon>Tremellomycetes</taxon>
        <taxon>Filobasidiales</taxon>
        <taxon>Filobasidiaceae</taxon>
        <taxon>Naganishia</taxon>
    </lineage>
</organism>
<name>A0ACC2VC44_9TREE</name>
<dbReference type="EMBL" id="JASBWR010000093">
    <property type="protein sequence ID" value="KAJ9096495.1"/>
    <property type="molecule type" value="Genomic_DNA"/>
</dbReference>
<reference evidence="1" key="1">
    <citation type="submission" date="2023-04" db="EMBL/GenBank/DDBJ databases">
        <title>Draft Genome sequencing of Naganishia species isolated from polar environments using Oxford Nanopore Technology.</title>
        <authorList>
            <person name="Leo P."/>
            <person name="Venkateswaran K."/>
        </authorList>
    </citation>
    <scope>NUCLEOTIDE SEQUENCE</scope>
    <source>
        <strain evidence="1">MNA-CCFEE 5261</strain>
    </source>
</reference>
<gene>
    <name evidence="1" type="ORF">QFC19_007149</name>
</gene>
<proteinExistence type="predicted"/>
<evidence type="ECO:0000313" key="1">
    <source>
        <dbReference type="EMBL" id="KAJ9096495.1"/>
    </source>
</evidence>